<keyword evidence="2" id="KW-1185">Reference proteome</keyword>
<dbReference type="HOGENOM" id="CLU_3241067_0_0_12"/>
<dbReference type="AlphaFoldDB" id="S3LE62"/>
<evidence type="ECO:0000313" key="1">
    <source>
        <dbReference type="EMBL" id="EPF47776.1"/>
    </source>
</evidence>
<organism evidence="1 2">
    <name type="scientific">Treponema vincentii F0403</name>
    <dbReference type="NCBI Taxonomy" id="1125702"/>
    <lineage>
        <taxon>Bacteria</taxon>
        <taxon>Pseudomonadati</taxon>
        <taxon>Spirochaetota</taxon>
        <taxon>Spirochaetia</taxon>
        <taxon>Spirochaetales</taxon>
        <taxon>Treponemataceae</taxon>
        <taxon>Treponema</taxon>
    </lineage>
</organism>
<name>S3LE62_9SPIR</name>
<proteinExistence type="predicted"/>
<sequence>MKEQNEEQHCNKLFEVSPAEATQLWTGGIRLIGTNDIKLLEEK</sequence>
<dbReference type="EMBL" id="ATFC01000001">
    <property type="protein sequence ID" value="EPF47776.1"/>
    <property type="molecule type" value="Genomic_DNA"/>
</dbReference>
<comment type="caution">
    <text evidence="1">The sequence shown here is derived from an EMBL/GenBank/DDBJ whole genome shotgun (WGS) entry which is preliminary data.</text>
</comment>
<dbReference type="RefSeq" id="WP_016517683.1">
    <property type="nucleotide sequence ID" value="NZ_KE332512.1"/>
</dbReference>
<dbReference type="PATRIC" id="fig|1125702.3.peg.35"/>
<protein>
    <submittedName>
        <fullName evidence="1">Uncharacterized protein</fullName>
    </submittedName>
</protein>
<gene>
    <name evidence="1" type="ORF">HMPREF1222_00035</name>
</gene>
<accession>S3LE62</accession>
<dbReference type="Proteomes" id="UP000014605">
    <property type="component" value="Unassembled WGS sequence"/>
</dbReference>
<reference evidence="1 2" key="1">
    <citation type="submission" date="2013-04" db="EMBL/GenBank/DDBJ databases">
        <title>The Genome Sequence of Treponema vincentii F0403.</title>
        <authorList>
            <consortium name="The Broad Institute Genomics Platform"/>
            <person name="Earl A."/>
            <person name="Ward D."/>
            <person name="Feldgarden M."/>
            <person name="Gevers D."/>
            <person name="Leonetti C."/>
            <person name="Izard J."/>
            <person name="Walker B."/>
            <person name="Young S."/>
            <person name="Zeng Q."/>
            <person name="Gargeya S."/>
            <person name="Fitzgerald M."/>
            <person name="Haas B."/>
            <person name="Abouelleil A."/>
            <person name="Allen A.W."/>
            <person name="Alvarado L."/>
            <person name="Arachchi H.M."/>
            <person name="Berlin A.M."/>
            <person name="Chapman S.B."/>
            <person name="Gainer-Dewar J."/>
            <person name="Goldberg J."/>
            <person name="Griggs A."/>
            <person name="Gujja S."/>
            <person name="Hansen M."/>
            <person name="Howarth C."/>
            <person name="Imamovic A."/>
            <person name="Ireland A."/>
            <person name="Larimer J."/>
            <person name="McCowan C."/>
            <person name="Murphy C."/>
            <person name="Pearson M."/>
            <person name="Poon T.W."/>
            <person name="Priest M."/>
            <person name="Roberts A."/>
            <person name="Saif S."/>
            <person name="Shea T."/>
            <person name="Sisk P."/>
            <person name="Sykes S."/>
            <person name="Wortman J."/>
            <person name="Nusbaum C."/>
            <person name="Birren B."/>
        </authorList>
    </citation>
    <scope>NUCLEOTIDE SEQUENCE [LARGE SCALE GENOMIC DNA]</scope>
    <source>
        <strain evidence="1 2">F0403</strain>
    </source>
</reference>
<dbReference type="GeneID" id="301462677"/>
<evidence type="ECO:0000313" key="2">
    <source>
        <dbReference type="Proteomes" id="UP000014605"/>
    </source>
</evidence>